<dbReference type="AlphaFoldDB" id="A0A378RP47"/>
<feature type="signal peptide" evidence="1">
    <location>
        <begin position="1"/>
        <end position="18"/>
    </location>
</feature>
<evidence type="ECO:0000256" key="1">
    <source>
        <dbReference type="SAM" id="SignalP"/>
    </source>
</evidence>
<evidence type="ECO:0000313" key="3">
    <source>
        <dbReference type="Proteomes" id="UP000255024"/>
    </source>
</evidence>
<dbReference type="RefSeq" id="WP_115090998.1">
    <property type="nucleotide sequence ID" value="NZ_CP068107.1"/>
</dbReference>
<evidence type="ECO:0000313" key="2">
    <source>
        <dbReference type="EMBL" id="STZ28139.1"/>
    </source>
</evidence>
<dbReference type="Proteomes" id="UP000255024">
    <property type="component" value="Unassembled WGS sequence"/>
</dbReference>
<keyword evidence="1" id="KW-0732">Signal</keyword>
<accession>A0A378RP47</accession>
<organism evidence="2 3">
    <name type="scientific">Myroides odoratus</name>
    <name type="common">Flavobacterium odoratum</name>
    <dbReference type="NCBI Taxonomy" id="256"/>
    <lineage>
        <taxon>Bacteria</taxon>
        <taxon>Pseudomonadati</taxon>
        <taxon>Bacteroidota</taxon>
        <taxon>Flavobacteriia</taxon>
        <taxon>Flavobacteriales</taxon>
        <taxon>Flavobacteriaceae</taxon>
        <taxon>Myroides</taxon>
    </lineage>
</organism>
<reference evidence="2 3" key="1">
    <citation type="submission" date="2018-06" db="EMBL/GenBank/DDBJ databases">
        <authorList>
            <consortium name="Pathogen Informatics"/>
            <person name="Doyle S."/>
        </authorList>
    </citation>
    <scope>NUCLEOTIDE SEQUENCE [LARGE SCALE GENOMIC DNA]</scope>
    <source>
        <strain evidence="2 3">NCTC11179</strain>
    </source>
</reference>
<sequence>MKNLFLVLTLLLSFSAFAQYEPADPGRPDMERWITYEFYTCDSNGHQITDRRHPKYKKFTIEILQTIYGTPPTGILYTIVQQVSDQICQYGELQRFYPNVRILDIEYSTYIGIGDPITPDPVIIIKPIK</sequence>
<feature type="chain" id="PRO_5016680893" evidence="1">
    <location>
        <begin position="19"/>
        <end position="129"/>
    </location>
</feature>
<name>A0A378RP47_MYROD</name>
<keyword evidence="3" id="KW-1185">Reference proteome</keyword>
<dbReference type="EMBL" id="UGQL01000001">
    <property type="protein sequence ID" value="STZ28139.1"/>
    <property type="molecule type" value="Genomic_DNA"/>
</dbReference>
<gene>
    <name evidence="2" type="ORF">NCTC11179_01680</name>
</gene>
<proteinExistence type="predicted"/>
<protein>
    <submittedName>
        <fullName evidence="2">Uncharacterized protein</fullName>
    </submittedName>
</protein>